<dbReference type="SUPFAM" id="SSF51206">
    <property type="entry name" value="cAMP-binding domain-like"/>
    <property type="match status" value="1"/>
</dbReference>
<evidence type="ECO:0000256" key="1">
    <source>
        <dbReference type="ARBA" id="ARBA00023015"/>
    </source>
</evidence>
<evidence type="ECO:0000313" key="6">
    <source>
        <dbReference type="EMBL" id="MBL6458461.1"/>
    </source>
</evidence>
<dbReference type="CDD" id="cd00038">
    <property type="entry name" value="CAP_ED"/>
    <property type="match status" value="1"/>
</dbReference>
<dbReference type="Gene3D" id="1.10.10.10">
    <property type="entry name" value="Winged helix-like DNA-binding domain superfamily/Winged helix DNA-binding domain"/>
    <property type="match status" value="1"/>
</dbReference>
<dbReference type="InterPro" id="IPR018490">
    <property type="entry name" value="cNMP-bd_dom_sf"/>
</dbReference>
<dbReference type="EMBL" id="JAEUXJ010000015">
    <property type="protein sequence ID" value="MBL6458461.1"/>
    <property type="molecule type" value="Genomic_DNA"/>
</dbReference>
<dbReference type="Proteomes" id="UP000606490">
    <property type="component" value="Unassembled WGS sequence"/>
</dbReference>
<evidence type="ECO:0000313" key="7">
    <source>
        <dbReference type="Proteomes" id="UP000606490"/>
    </source>
</evidence>
<dbReference type="Pfam" id="PF00027">
    <property type="entry name" value="cNMP_binding"/>
    <property type="match status" value="1"/>
</dbReference>
<sequence>MIWQQTAAAPPPPTIHNAILATLPAAELARLQAQLEPVTFARHQVLTPRERPIDQVLFLERGYATRIALMEDGDGVEIGLVGREGMVGLAPALGAETEIFEVVAQMPGHALRLPLAAFQEAMAQLPAFHGVVSRYVLGHFEQVAQTAVCNSRHQVDQRLARWLLMALDRAEGDSVPVTHEALAIMLGVRRASISVAASALQRAGCIHYERGRITVTDRPGLEAAACECYAAFRRGNERLTRPSLTCHPAMSGRPPSPEQAGAAAVNMA</sequence>
<dbReference type="InterPro" id="IPR036390">
    <property type="entry name" value="WH_DNA-bd_sf"/>
</dbReference>
<dbReference type="InterPro" id="IPR000595">
    <property type="entry name" value="cNMP-bd_dom"/>
</dbReference>
<dbReference type="SUPFAM" id="SSF46785">
    <property type="entry name" value="Winged helix' DNA-binding domain"/>
    <property type="match status" value="1"/>
</dbReference>
<dbReference type="PROSITE" id="PS51063">
    <property type="entry name" value="HTH_CRP_2"/>
    <property type="match status" value="1"/>
</dbReference>
<dbReference type="InterPro" id="IPR012318">
    <property type="entry name" value="HTH_CRP"/>
</dbReference>
<evidence type="ECO:0000259" key="5">
    <source>
        <dbReference type="PROSITE" id="PS51063"/>
    </source>
</evidence>
<dbReference type="SMART" id="SM00419">
    <property type="entry name" value="HTH_CRP"/>
    <property type="match status" value="1"/>
</dbReference>
<dbReference type="InterPro" id="IPR036388">
    <property type="entry name" value="WH-like_DNA-bd_sf"/>
</dbReference>
<comment type="caution">
    <text evidence="6">The sequence shown here is derived from an EMBL/GenBank/DDBJ whole genome shotgun (WGS) entry which is preliminary data.</text>
</comment>
<dbReference type="PANTHER" id="PTHR24567:SF74">
    <property type="entry name" value="HTH-TYPE TRANSCRIPTIONAL REGULATOR ARCR"/>
    <property type="match status" value="1"/>
</dbReference>
<protein>
    <submittedName>
        <fullName evidence="6">Crp/Fnr family transcriptional regulator</fullName>
    </submittedName>
</protein>
<accession>A0ABS1V9W5</accession>
<dbReference type="PANTHER" id="PTHR24567">
    <property type="entry name" value="CRP FAMILY TRANSCRIPTIONAL REGULATORY PROTEIN"/>
    <property type="match status" value="1"/>
</dbReference>
<dbReference type="InterPro" id="IPR014710">
    <property type="entry name" value="RmlC-like_jellyroll"/>
</dbReference>
<dbReference type="Gene3D" id="2.60.120.10">
    <property type="entry name" value="Jelly Rolls"/>
    <property type="match status" value="1"/>
</dbReference>
<gene>
    <name evidence="6" type="ORF">JMJ55_24290</name>
</gene>
<proteinExistence type="predicted"/>
<name>A0ABS1V9W5_9PROT</name>
<evidence type="ECO:0000256" key="3">
    <source>
        <dbReference type="ARBA" id="ARBA00023163"/>
    </source>
</evidence>
<evidence type="ECO:0000256" key="4">
    <source>
        <dbReference type="SAM" id="MobiDB-lite"/>
    </source>
</evidence>
<dbReference type="InterPro" id="IPR050397">
    <property type="entry name" value="Env_Response_Regulators"/>
</dbReference>
<keyword evidence="2" id="KW-0238">DNA-binding</keyword>
<keyword evidence="1" id="KW-0805">Transcription regulation</keyword>
<reference evidence="6 7" key="1">
    <citation type="submission" date="2021-01" db="EMBL/GenBank/DDBJ databases">
        <title>Belnapia mucosa sp. nov. and Belnapia arida sp. nov., isolated from the Tabernas Desert (Almeria, Spain).</title>
        <authorList>
            <person name="Molina-Menor E."/>
            <person name="Vidal-Verdu A."/>
            <person name="Calonge A."/>
            <person name="Satari L."/>
            <person name="Pereto Magraner J."/>
            <person name="Porcar Miralles M."/>
        </authorList>
    </citation>
    <scope>NUCLEOTIDE SEQUENCE [LARGE SCALE GENOMIC DNA]</scope>
    <source>
        <strain evidence="6 7">T6</strain>
    </source>
</reference>
<organism evidence="6 7">
    <name type="scientific">Belnapia mucosa</name>
    <dbReference type="NCBI Taxonomy" id="2804532"/>
    <lineage>
        <taxon>Bacteria</taxon>
        <taxon>Pseudomonadati</taxon>
        <taxon>Pseudomonadota</taxon>
        <taxon>Alphaproteobacteria</taxon>
        <taxon>Acetobacterales</taxon>
        <taxon>Roseomonadaceae</taxon>
        <taxon>Belnapia</taxon>
    </lineage>
</organism>
<feature type="domain" description="HTH crp-type" evidence="5">
    <location>
        <begin position="153"/>
        <end position="219"/>
    </location>
</feature>
<evidence type="ECO:0000256" key="2">
    <source>
        <dbReference type="ARBA" id="ARBA00023125"/>
    </source>
</evidence>
<keyword evidence="3" id="KW-0804">Transcription</keyword>
<feature type="region of interest" description="Disordered" evidence="4">
    <location>
        <begin position="247"/>
        <end position="268"/>
    </location>
</feature>
<dbReference type="Pfam" id="PF13545">
    <property type="entry name" value="HTH_Crp_2"/>
    <property type="match status" value="1"/>
</dbReference>
<keyword evidence="7" id="KW-1185">Reference proteome</keyword>